<gene>
    <name evidence="1" type="ORF">EVAR_91179_1</name>
</gene>
<comment type="caution">
    <text evidence="1">The sequence shown here is derived from an EMBL/GenBank/DDBJ whole genome shotgun (WGS) entry which is preliminary data.</text>
</comment>
<organism evidence="1 2">
    <name type="scientific">Eumeta variegata</name>
    <name type="common">Bagworm moth</name>
    <name type="synonym">Eumeta japonica</name>
    <dbReference type="NCBI Taxonomy" id="151549"/>
    <lineage>
        <taxon>Eukaryota</taxon>
        <taxon>Metazoa</taxon>
        <taxon>Ecdysozoa</taxon>
        <taxon>Arthropoda</taxon>
        <taxon>Hexapoda</taxon>
        <taxon>Insecta</taxon>
        <taxon>Pterygota</taxon>
        <taxon>Neoptera</taxon>
        <taxon>Endopterygota</taxon>
        <taxon>Lepidoptera</taxon>
        <taxon>Glossata</taxon>
        <taxon>Ditrysia</taxon>
        <taxon>Tineoidea</taxon>
        <taxon>Psychidae</taxon>
        <taxon>Oiketicinae</taxon>
        <taxon>Eumeta</taxon>
    </lineage>
</organism>
<evidence type="ECO:0000313" key="1">
    <source>
        <dbReference type="EMBL" id="GBP88228.1"/>
    </source>
</evidence>
<sequence>MCRHRNHGFSAVRSVTSLRRRSLRECAVIETMAAPYVALPTAPAGSPRECAVIETMASAPYVALLPTAPAGSPRECAVIETMASAPYVALLSAAPAGSLRECRHRNHGFSAVRSVTSNCAGGWST</sequence>
<name>A0A4C1ZKC4_EUMVA</name>
<protein>
    <submittedName>
        <fullName evidence="1">Uncharacterized protein</fullName>
    </submittedName>
</protein>
<accession>A0A4C1ZKC4</accession>
<evidence type="ECO:0000313" key="2">
    <source>
        <dbReference type="Proteomes" id="UP000299102"/>
    </source>
</evidence>
<dbReference type="AlphaFoldDB" id="A0A4C1ZKC4"/>
<proteinExistence type="predicted"/>
<keyword evidence="2" id="KW-1185">Reference proteome</keyword>
<reference evidence="1 2" key="1">
    <citation type="journal article" date="2019" name="Commun. Biol.">
        <title>The bagworm genome reveals a unique fibroin gene that provides high tensile strength.</title>
        <authorList>
            <person name="Kono N."/>
            <person name="Nakamura H."/>
            <person name="Ohtoshi R."/>
            <person name="Tomita M."/>
            <person name="Numata K."/>
            <person name="Arakawa K."/>
        </authorList>
    </citation>
    <scope>NUCLEOTIDE SEQUENCE [LARGE SCALE GENOMIC DNA]</scope>
</reference>
<dbReference type="Proteomes" id="UP000299102">
    <property type="component" value="Unassembled WGS sequence"/>
</dbReference>
<dbReference type="EMBL" id="BGZK01001916">
    <property type="protein sequence ID" value="GBP88228.1"/>
    <property type="molecule type" value="Genomic_DNA"/>
</dbReference>